<name>A0ABZ1RKP4_9ACTN</name>
<dbReference type="Proteomes" id="UP001432075">
    <property type="component" value="Chromosome"/>
</dbReference>
<dbReference type="GeneID" id="91411279"/>
<reference evidence="1" key="1">
    <citation type="submission" date="2022-10" db="EMBL/GenBank/DDBJ databases">
        <title>The complete genomes of actinobacterial strains from the NBC collection.</title>
        <authorList>
            <person name="Joergensen T.S."/>
            <person name="Alvarez Arevalo M."/>
            <person name="Sterndorff E.B."/>
            <person name="Faurdal D."/>
            <person name="Vuksanovic O."/>
            <person name="Mourched A.-S."/>
            <person name="Charusanti P."/>
            <person name="Shaw S."/>
            <person name="Blin K."/>
            <person name="Weber T."/>
        </authorList>
    </citation>
    <scope>NUCLEOTIDE SEQUENCE</scope>
    <source>
        <strain evidence="1">NBC_00283</strain>
    </source>
</reference>
<keyword evidence="2" id="KW-1185">Reference proteome</keyword>
<gene>
    <name evidence="1" type="ORF">OHU17_14205</name>
</gene>
<evidence type="ECO:0000313" key="1">
    <source>
        <dbReference type="EMBL" id="WUO46906.1"/>
    </source>
</evidence>
<protein>
    <recommendedName>
        <fullName evidence="3">ATP-binding protein</fullName>
    </recommendedName>
</protein>
<evidence type="ECO:0000313" key="2">
    <source>
        <dbReference type="Proteomes" id="UP001432075"/>
    </source>
</evidence>
<proteinExistence type="predicted"/>
<accession>A0ABZ1RKP4</accession>
<sequence>MKKSAAKIVGAAALGAAFAAVAAGSASAAPAVGLADALGTATGAVEGLTSQQQVSQDGRQSSDPAAALAPVTGLLGGLPTSNLGA</sequence>
<dbReference type="RefSeq" id="WP_037793701.1">
    <property type="nucleotide sequence ID" value="NZ_BMVE01000001.1"/>
</dbReference>
<evidence type="ECO:0008006" key="3">
    <source>
        <dbReference type="Google" id="ProtNLM"/>
    </source>
</evidence>
<dbReference type="EMBL" id="CP108057">
    <property type="protein sequence ID" value="WUO46906.1"/>
    <property type="molecule type" value="Genomic_DNA"/>
</dbReference>
<organism evidence="1 2">
    <name type="scientific">Streptomyces goshikiensis</name>
    <dbReference type="NCBI Taxonomy" id="1942"/>
    <lineage>
        <taxon>Bacteria</taxon>
        <taxon>Bacillati</taxon>
        <taxon>Actinomycetota</taxon>
        <taxon>Actinomycetes</taxon>
        <taxon>Kitasatosporales</taxon>
        <taxon>Streptomycetaceae</taxon>
        <taxon>Streptomyces</taxon>
    </lineage>
</organism>